<dbReference type="EMBL" id="RCIY01000062">
    <property type="protein sequence ID" value="TGG82230.1"/>
    <property type="molecule type" value="Genomic_DNA"/>
</dbReference>
<comment type="caution">
    <text evidence="1">The sequence shown here is derived from an EMBL/GenBank/DDBJ whole genome shotgun (WGS) entry which is preliminary data.</text>
</comment>
<sequence length="200" mass="21341">MEHFAPPTGQHPGPSRIDAVVSGELSWTEVDLVDLAGGETEALRSVLETYGVRVNRFPVGQPRHLVAALGGVRQAAPYVVLSCHGADGGILLDELIPEVARNQPFLGSAGPDEIRAHLRFPGSVVISTGCDTGTRALADAVFDAGGSAYLAPESEPFGHAAVFAVLYLFYELTEGRTLEQAVATLREHDAELAKWRLFLP</sequence>
<proteinExistence type="predicted"/>
<dbReference type="GeneID" id="75184910"/>
<evidence type="ECO:0000313" key="1">
    <source>
        <dbReference type="EMBL" id="TGG82230.1"/>
    </source>
</evidence>
<accession>A0A6C1BYR0</accession>
<gene>
    <name evidence="1" type="ORF">D8771_16635</name>
</gene>
<name>A0A6C1BYR0_9ACTN</name>
<reference evidence="1 2" key="1">
    <citation type="submission" date="2018-10" db="EMBL/GenBank/DDBJ databases">
        <title>Isolation of pseudouridimycin from Streptomyces albus DSM 40763.</title>
        <authorList>
            <person name="Rosenqvist P."/>
            <person name="Metsae-Ketelae M."/>
            <person name="Virta P."/>
        </authorList>
    </citation>
    <scope>NUCLEOTIDE SEQUENCE [LARGE SCALE GENOMIC DNA]</scope>
    <source>
        <strain evidence="1 2">DSM 40763</strain>
    </source>
</reference>
<dbReference type="RefSeq" id="WP_041968491.1">
    <property type="nucleotide sequence ID" value="NZ_BBQG01000011.1"/>
</dbReference>
<protein>
    <submittedName>
        <fullName evidence="1">Uncharacterized protein</fullName>
    </submittedName>
</protein>
<dbReference type="Proteomes" id="UP000298111">
    <property type="component" value="Unassembled WGS sequence"/>
</dbReference>
<evidence type="ECO:0000313" key="2">
    <source>
        <dbReference type="Proteomes" id="UP000298111"/>
    </source>
</evidence>
<dbReference type="AlphaFoldDB" id="A0A6C1BYR0"/>
<organism evidence="1 2">
    <name type="scientific">Streptomyces albus</name>
    <dbReference type="NCBI Taxonomy" id="1888"/>
    <lineage>
        <taxon>Bacteria</taxon>
        <taxon>Bacillati</taxon>
        <taxon>Actinomycetota</taxon>
        <taxon>Actinomycetes</taxon>
        <taxon>Kitasatosporales</taxon>
        <taxon>Streptomycetaceae</taxon>
        <taxon>Streptomyces</taxon>
    </lineage>
</organism>